<accession>A0ABR7RQP3</accession>
<evidence type="ECO:0000256" key="2">
    <source>
        <dbReference type="SAM" id="Phobius"/>
    </source>
</evidence>
<keyword evidence="2" id="KW-0812">Transmembrane</keyword>
<proteinExistence type="predicted"/>
<dbReference type="EMBL" id="JACTVA010000031">
    <property type="protein sequence ID" value="MBC9208372.1"/>
    <property type="molecule type" value="Genomic_DNA"/>
</dbReference>
<name>A0ABR7RQP3_9PROT</name>
<comment type="caution">
    <text evidence="3">The sequence shown here is derived from an EMBL/GenBank/DDBJ whole genome shotgun (WGS) entry which is preliminary data.</text>
</comment>
<evidence type="ECO:0000256" key="1">
    <source>
        <dbReference type="SAM" id="MobiDB-lite"/>
    </source>
</evidence>
<sequence length="78" mass="8751">MLPLPLDAKTHASLATGCGPLAFAGIGRWLEHRRERVRRIRYQREGLALHEAPEPLLGHRTPDPTAPPPRAESEEARR</sequence>
<dbReference type="RefSeq" id="WP_187785531.1">
    <property type="nucleotide sequence ID" value="NZ_JACTVA010000031.1"/>
</dbReference>
<dbReference type="Proteomes" id="UP000626026">
    <property type="component" value="Unassembled WGS sequence"/>
</dbReference>
<reference evidence="3 4" key="1">
    <citation type="journal article" date="2013" name="Int. J. Syst. Evol. Microbiol.">
        <title>Roseomonas aerophila sp. nov., isolated from air.</title>
        <authorList>
            <person name="Kim S.J."/>
            <person name="Weon H.Y."/>
            <person name="Ahn J.H."/>
            <person name="Hong S.B."/>
            <person name="Seok S.J."/>
            <person name="Whang K.S."/>
            <person name="Kwon S.W."/>
        </authorList>
    </citation>
    <scope>NUCLEOTIDE SEQUENCE [LARGE SCALE GENOMIC DNA]</scope>
    <source>
        <strain evidence="3 4">NBRC 108923</strain>
    </source>
</reference>
<keyword evidence="2" id="KW-1133">Transmembrane helix</keyword>
<keyword evidence="4" id="KW-1185">Reference proteome</keyword>
<feature type="region of interest" description="Disordered" evidence="1">
    <location>
        <begin position="48"/>
        <end position="78"/>
    </location>
</feature>
<feature type="transmembrane region" description="Helical" evidence="2">
    <location>
        <begin position="12"/>
        <end position="30"/>
    </location>
</feature>
<protein>
    <submittedName>
        <fullName evidence="3">Uncharacterized protein</fullName>
    </submittedName>
</protein>
<evidence type="ECO:0000313" key="3">
    <source>
        <dbReference type="EMBL" id="MBC9208372.1"/>
    </source>
</evidence>
<organism evidence="3 4">
    <name type="scientific">Teichococcus aerophilus</name>
    <dbReference type="NCBI Taxonomy" id="1224513"/>
    <lineage>
        <taxon>Bacteria</taxon>
        <taxon>Pseudomonadati</taxon>
        <taxon>Pseudomonadota</taxon>
        <taxon>Alphaproteobacteria</taxon>
        <taxon>Acetobacterales</taxon>
        <taxon>Roseomonadaceae</taxon>
        <taxon>Roseomonas</taxon>
    </lineage>
</organism>
<gene>
    <name evidence="3" type="ORF">IBL26_16115</name>
</gene>
<keyword evidence="2" id="KW-0472">Membrane</keyword>
<evidence type="ECO:0000313" key="4">
    <source>
        <dbReference type="Proteomes" id="UP000626026"/>
    </source>
</evidence>